<feature type="compositionally biased region" description="Basic and acidic residues" evidence="1">
    <location>
        <begin position="773"/>
        <end position="786"/>
    </location>
</feature>
<feature type="compositionally biased region" description="Polar residues" evidence="1">
    <location>
        <begin position="19"/>
        <end position="31"/>
    </location>
</feature>
<dbReference type="SMART" id="SM00875">
    <property type="entry name" value="BACK"/>
    <property type="match status" value="1"/>
</dbReference>
<dbReference type="InterPro" id="IPR011705">
    <property type="entry name" value="BACK"/>
</dbReference>
<evidence type="ECO:0000256" key="1">
    <source>
        <dbReference type="SAM" id="MobiDB-lite"/>
    </source>
</evidence>
<dbReference type="RefSeq" id="XP_055882511.1">
    <property type="nucleotide sequence ID" value="XM_056026536.1"/>
</dbReference>
<organism evidence="3 4">
    <name type="scientific">Biomphalaria glabrata</name>
    <name type="common">Bloodfluke planorb</name>
    <name type="synonym">Freshwater snail</name>
    <dbReference type="NCBI Taxonomy" id="6526"/>
    <lineage>
        <taxon>Eukaryota</taxon>
        <taxon>Metazoa</taxon>
        <taxon>Spiralia</taxon>
        <taxon>Lophotrochozoa</taxon>
        <taxon>Mollusca</taxon>
        <taxon>Gastropoda</taxon>
        <taxon>Heterobranchia</taxon>
        <taxon>Euthyneura</taxon>
        <taxon>Panpulmonata</taxon>
        <taxon>Hygrophila</taxon>
        <taxon>Lymnaeoidea</taxon>
        <taxon>Planorbidae</taxon>
        <taxon>Biomphalaria</taxon>
    </lineage>
</organism>
<feature type="compositionally biased region" description="Basic and acidic residues" evidence="1">
    <location>
        <begin position="796"/>
        <end position="805"/>
    </location>
</feature>
<feature type="compositionally biased region" description="Low complexity" evidence="1">
    <location>
        <begin position="865"/>
        <end position="878"/>
    </location>
</feature>
<feature type="region of interest" description="Disordered" evidence="1">
    <location>
        <begin position="375"/>
        <end position="396"/>
    </location>
</feature>
<keyword evidence="3" id="KW-1185">Reference proteome</keyword>
<feature type="compositionally biased region" description="Basic and acidic residues" evidence="1">
    <location>
        <begin position="557"/>
        <end position="569"/>
    </location>
</feature>
<gene>
    <name evidence="4" type="primary">LOC129925811</name>
</gene>
<feature type="compositionally biased region" description="Basic residues" evidence="1">
    <location>
        <begin position="879"/>
        <end position="890"/>
    </location>
</feature>
<feature type="region of interest" description="Disordered" evidence="1">
    <location>
        <begin position="480"/>
        <end position="901"/>
    </location>
</feature>
<feature type="compositionally biased region" description="Basic residues" evidence="1">
    <location>
        <begin position="40"/>
        <end position="50"/>
    </location>
</feature>
<dbReference type="Proteomes" id="UP001165740">
    <property type="component" value="Chromosome 4"/>
</dbReference>
<feature type="compositionally biased region" description="Polar residues" evidence="1">
    <location>
        <begin position="571"/>
        <end position="587"/>
    </location>
</feature>
<feature type="compositionally biased region" description="Basic and acidic residues" evidence="1">
    <location>
        <begin position="680"/>
        <end position="696"/>
    </location>
</feature>
<dbReference type="Pfam" id="PF07707">
    <property type="entry name" value="BACK"/>
    <property type="match status" value="1"/>
</dbReference>
<feature type="compositionally biased region" description="Low complexity" evidence="1">
    <location>
        <begin position="729"/>
        <end position="740"/>
    </location>
</feature>
<dbReference type="GeneID" id="129925811"/>
<name>A0A9W3A5R9_BIOGL</name>
<dbReference type="AlphaFoldDB" id="A0A9W3A5R9"/>
<sequence length="901" mass="100230">MPEVSEVFEPSEPKVGDNCTITSVRSRGQQSWHHRAESGHRRHSSHRSKYRGSSLETRSTPGRPEVGEDNPRNSTEITESWLDCNENHFKQRRYAPESKCMDYPSMNCHSAQCDQHQDGWWTDGQPTTNQITQGSQFMMQEPVLPYANSRGCGDFYMNVPFLRCPPVDMQDEQLVLNSCQIDILLSLAATYASNTAMVDSCKFALLSCDYRTIITNYLIAAKFELYDVMDRLLDQIRANFICISRTKEFLSLPADVVMMFLQDNNLNVDNELEIFFAAINWIDYNKMQRLSDAGKLLNCVRYVYINPIDIITYVEPNLQLFTGPEGIEAILNMYRYRALILSGTIPPPPNVVAFCPSPDGQPSLSPLFAAQMQDQPTLSPSPLASPASPSALVSPGGIASPGGVTVPLPRYNVPKPLYMQQPPQAVPQDPSFTCVPDWYPMSSIAPTPQNCPYTCVPDGYAQYPPMPMQANQDNQQMVGLQPKKEQAKGASDTQIKDDTSKDELKTQTKEKSQSKSPKKAKQESDSFKDLFSGTKKPIPEKQKQKPANAGSSSEMEDINKDDSEKDAASTDKATNMKVQAMSSGSKENLSDSDKDLGKKNILKTAGDEVCVKTNADVSSDNNKKTTPMPKSKSKEKIKDSKQVSSSADLQKPQVGKSNHKKKKKAPLEESTPENVTTEATQKKDSFTKPAPEVKEKTQKHKTVSPDTGTGGHALESKGSKHKKGHHSKAPSSSKSLTSLSPKRKHKTHSPVKDSSEHALEKTENKHKKGHHSRTTDSSEHALEKKESKRKKGHHSRTTDSSEHALKRTGSKHKKGHQSRTADSSEHELKKKGSKLKKDHQPRTTDSSERELEKISSKHKKDHQSKAPSRSSSVTSTSKSLKKTRQSRRAKPLFGAFGAFRR</sequence>
<proteinExistence type="predicted"/>
<feature type="compositionally biased region" description="Basic and acidic residues" evidence="1">
    <location>
        <begin position="750"/>
        <end position="763"/>
    </location>
</feature>
<dbReference type="PANTHER" id="PTHR45632:SF17">
    <property type="entry name" value="KELCH-LIKE PROTEIN 31"/>
    <property type="match status" value="1"/>
</dbReference>
<evidence type="ECO:0000313" key="4">
    <source>
        <dbReference type="RefSeq" id="XP_055882511.1"/>
    </source>
</evidence>
<feature type="compositionally biased region" description="Basic residues" evidence="1">
    <location>
        <begin position="719"/>
        <end position="728"/>
    </location>
</feature>
<reference evidence="4" key="1">
    <citation type="submission" date="2025-08" db="UniProtKB">
        <authorList>
            <consortium name="RefSeq"/>
        </authorList>
    </citation>
    <scope>IDENTIFICATION</scope>
</reference>
<dbReference type="PANTHER" id="PTHR45632">
    <property type="entry name" value="LD33804P"/>
    <property type="match status" value="1"/>
</dbReference>
<feature type="compositionally biased region" description="Basic and acidic residues" evidence="1">
    <location>
        <begin position="588"/>
        <end position="598"/>
    </location>
</feature>
<feature type="compositionally biased region" description="Basic and acidic residues" evidence="1">
    <location>
        <begin position="838"/>
        <end position="855"/>
    </location>
</feature>
<feature type="compositionally biased region" description="Low complexity" evidence="1">
    <location>
        <begin position="1"/>
        <end position="10"/>
    </location>
</feature>
<protein>
    <submittedName>
        <fullName evidence="4">Uncharacterized protein LOC129925811</fullName>
    </submittedName>
</protein>
<feature type="compositionally biased region" description="Basic residues" evidence="1">
    <location>
        <begin position="806"/>
        <end position="817"/>
    </location>
</feature>
<feature type="domain" description="BACK" evidence="2">
    <location>
        <begin position="217"/>
        <end position="315"/>
    </location>
</feature>
<evidence type="ECO:0000313" key="3">
    <source>
        <dbReference type="Proteomes" id="UP001165740"/>
    </source>
</evidence>
<dbReference type="OrthoDB" id="6350321at2759"/>
<accession>A0A9W3A5R9</accession>
<feature type="compositionally biased region" description="Basic and acidic residues" evidence="1">
    <location>
        <begin position="494"/>
        <end position="513"/>
    </location>
</feature>
<feature type="region of interest" description="Disordered" evidence="1">
    <location>
        <begin position="1"/>
        <end position="74"/>
    </location>
</feature>
<feature type="compositionally biased region" description="Basic and acidic residues" evidence="1">
    <location>
        <begin position="632"/>
        <end position="641"/>
    </location>
</feature>
<evidence type="ECO:0000259" key="2">
    <source>
        <dbReference type="SMART" id="SM00875"/>
    </source>
</evidence>
<dbReference type="Gene3D" id="1.25.40.420">
    <property type="match status" value="1"/>
</dbReference>
<feature type="compositionally biased region" description="Low complexity" evidence="1">
    <location>
        <begin position="376"/>
        <end position="395"/>
    </location>
</feature>